<sequence length="254" mass="26242">MTEELEVVRHDAVLVVTLNRPRRRNAMNGTMARALAAAMDELDADPSLVVGVLTGAGGAFCAGMDLAAFLAGDVPDVPGRGLGGITRTPPQTPLIAAVEGYALAGGLELALACDLIVAAEDATFGLPETTRGLIAGAGGLVRLPRRIPPGVALQYALTGESFGAAEAAGWGLVNAVTPSGSALDKALKLAERIAANGPLAVRVTKEVVTQAPDWPADTLWDRQQELLDHVLASDDAREGAAAFAEKRSPHWTGR</sequence>
<dbReference type="CDD" id="cd06558">
    <property type="entry name" value="crotonase-like"/>
    <property type="match status" value="1"/>
</dbReference>
<evidence type="ECO:0000256" key="1">
    <source>
        <dbReference type="ARBA" id="ARBA00005254"/>
    </source>
</evidence>
<dbReference type="Proteomes" id="UP001500689">
    <property type="component" value="Unassembled WGS sequence"/>
</dbReference>
<evidence type="ECO:0000313" key="5">
    <source>
        <dbReference type="EMBL" id="GAA3522930.1"/>
    </source>
</evidence>
<gene>
    <name evidence="5" type="ORF">GCM10022222_01030</name>
</gene>
<dbReference type="InterPro" id="IPR014748">
    <property type="entry name" value="Enoyl-CoA_hydra_C"/>
</dbReference>
<comment type="similarity">
    <text evidence="1 4">Belongs to the enoyl-CoA hydratase/isomerase family.</text>
</comment>
<evidence type="ECO:0000313" key="6">
    <source>
        <dbReference type="Proteomes" id="UP001500689"/>
    </source>
</evidence>
<evidence type="ECO:0000256" key="4">
    <source>
        <dbReference type="RuleBase" id="RU003707"/>
    </source>
</evidence>
<keyword evidence="3" id="KW-0456">Lyase</keyword>
<dbReference type="RefSeq" id="WP_344854202.1">
    <property type="nucleotide sequence ID" value="NZ_BAAAZN010000001.1"/>
</dbReference>
<organism evidence="5 6">
    <name type="scientific">Amycolatopsis ultiminotia</name>
    <dbReference type="NCBI Taxonomy" id="543629"/>
    <lineage>
        <taxon>Bacteria</taxon>
        <taxon>Bacillati</taxon>
        <taxon>Actinomycetota</taxon>
        <taxon>Actinomycetes</taxon>
        <taxon>Pseudonocardiales</taxon>
        <taxon>Pseudonocardiaceae</taxon>
        <taxon>Amycolatopsis</taxon>
    </lineage>
</organism>
<evidence type="ECO:0000256" key="2">
    <source>
        <dbReference type="ARBA" id="ARBA00023098"/>
    </source>
</evidence>
<dbReference type="Gene3D" id="1.10.12.10">
    <property type="entry name" value="Lyase 2-enoyl-coa Hydratase, Chain A, domain 2"/>
    <property type="match status" value="1"/>
</dbReference>
<name>A0ABP6UY68_9PSEU</name>
<dbReference type="InterPro" id="IPR029045">
    <property type="entry name" value="ClpP/crotonase-like_dom_sf"/>
</dbReference>
<keyword evidence="2" id="KW-0443">Lipid metabolism</keyword>
<proteinExistence type="inferred from homology"/>
<dbReference type="InterPro" id="IPR018376">
    <property type="entry name" value="Enoyl-CoA_hyd/isom_CS"/>
</dbReference>
<dbReference type="Pfam" id="PF00378">
    <property type="entry name" value="ECH_1"/>
    <property type="match status" value="1"/>
</dbReference>
<evidence type="ECO:0000256" key="3">
    <source>
        <dbReference type="ARBA" id="ARBA00023239"/>
    </source>
</evidence>
<dbReference type="PROSITE" id="PS00166">
    <property type="entry name" value="ENOYL_COA_HYDRATASE"/>
    <property type="match status" value="1"/>
</dbReference>
<dbReference type="PANTHER" id="PTHR11941:SF169">
    <property type="entry name" value="(7AS)-7A-METHYL-1,5-DIOXO-2,3,5,6,7,7A-HEXAHYDRO-1H-INDENE-CARBOXYL-COA HYDROLASE"/>
    <property type="match status" value="1"/>
</dbReference>
<accession>A0ABP6UY68</accession>
<dbReference type="EMBL" id="BAAAZN010000001">
    <property type="protein sequence ID" value="GAA3522930.1"/>
    <property type="molecule type" value="Genomic_DNA"/>
</dbReference>
<reference evidence="6" key="1">
    <citation type="journal article" date="2019" name="Int. J. Syst. Evol. Microbiol.">
        <title>The Global Catalogue of Microorganisms (GCM) 10K type strain sequencing project: providing services to taxonomists for standard genome sequencing and annotation.</title>
        <authorList>
            <consortium name="The Broad Institute Genomics Platform"/>
            <consortium name="The Broad Institute Genome Sequencing Center for Infectious Disease"/>
            <person name="Wu L."/>
            <person name="Ma J."/>
        </authorList>
    </citation>
    <scope>NUCLEOTIDE SEQUENCE [LARGE SCALE GENOMIC DNA]</scope>
    <source>
        <strain evidence="6">JCM 16898</strain>
    </source>
</reference>
<dbReference type="NCBIfam" id="NF006100">
    <property type="entry name" value="PRK08252.1"/>
    <property type="match status" value="1"/>
</dbReference>
<dbReference type="PANTHER" id="PTHR11941">
    <property type="entry name" value="ENOYL-COA HYDRATASE-RELATED"/>
    <property type="match status" value="1"/>
</dbReference>
<dbReference type="SUPFAM" id="SSF52096">
    <property type="entry name" value="ClpP/crotonase"/>
    <property type="match status" value="1"/>
</dbReference>
<protein>
    <submittedName>
        <fullName evidence="5">Crotonase/enoyl-CoA hydratase family protein</fullName>
    </submittedName>
</protein>
<comment type="caution">
    <text evidence="5">The sequence shown here is derived from an EMBL/GenBank/DDBJ whole genome shotgun (WGS) entry which is preliminary data.</text>
</comment>
<keyword evidence="6" id="KW-1185">Reference proteome</keyword>
<dbReference type="Gene3D" id="3.90.226.10">
    <property type="entry name" value="2-enoyl-CoA Hydratase, Chain A, domain 1"/>
    <property type="match status" value="1"/>
</dbReference>
<dbReference type="InterPro" id="IPR001753">
    <property type="entry name" value="Enoyl-CoA_hydra/iso"/>
</dbReference>